<feature type="chain" id="PRO_5024832504" evidence="5">
    <location>
        <begin position="23"/>
        <end position="477"/>
    </location>
</feature>
<organism evidence="7 8">
    <name type="scientific">Lacipirellula parvula</name>
    <dbReference type="NCBI Taxonomy" id="2650471"/>
    <lineage>
        <taxon>Bacteria</taxon>
        <taxon>Pseudomonadati</taxon>
        <taxon>Planctomycetota</taxon>
        <taxon>Planctomycetia</taxon>
        <taxon>Pirellulales</taxon>
        <taxon>Lacipirellulaceae</taxon>
        <taxon>Lacipirellula</taxon>
    </lineage>
</organism>
<keyword evidence="4" id="KW-0106">Calcium</keyword>
<feature type="signal peptide" evidence="5">
    <location>
        <begin position="1"/>
        <end position="22"/>
    </location>
</feature>
<evidence type="ECO:0000313" key="8">
    <source>
        <dbReference type="Proteomes" id="UP000326837"/>
    </source>
</evidence>
<evidence type="ECO:0000256" key="3">
    <source>
        <dbReference type="ARBA" id="ARBA00022801"/>
    </source>
</evidence>
<dbReference type="SUPFAM" id="SSF53649">
    <property type="entry name" value="Alkaline phosphatase-like"/>
    <property type="match status" value="1"/>
</dbReference>
<dbReference type="FunFam" id="3.40.720.10:FF:000004">
    <property type="entry name" value="Arylsulfatase E"/>
    <property type="match status" value="1"/>
</dbReference>
<dbReference type="InterPro" id="IPR017850">
    <property type="entry name" value="Alkaline_phosphatase_core_sf"/>
</dbReference>
<evidence type="ECO:0000259" key="6">
    <source>
        <dbReference type="Pfam" id="PF00884"/>
    </source>
</evidence>
<proteinExistence type="inferred from homology"/>
<evidence type="ECO:0000313" key="7">
    <source>
        <dbReference type="EMBL" id="BBO30890.1"/>
    </source>
</evidence>
<keyword evidence="8" id="KW-1185">Reference proteome</keyword>
<dbReference type="InterPro" id="IPR024607">
    <property type="entry name" value="Sulfatase_CS"/>
</dbReference>
<dbReference type="InterPro" id="IPR000917">
    <property type="entry name" value="Sulfatase_N"/>
</dbReference>
<dbReference type="Proteomes" id="UP000326837">
    <property type="component" value="Chromosome"/>
</dbReference>
<evidence type="ECO:0000256" key="4">
    <source>
        <dbReference type="ARBA" id="ARBA00022837"/>
    </source>
</evidence>
<dbReference type="KEGG" id="lpav:PLANPX_0502"/>
<keyword evidence="3 7" id="KW-0378">Hydrolase</keyword>
<dbReference type="PANTHER" id="PTHR42693:SF53">
    <property type="entry name" value="ENDO-4-O-SULFATASE"/>
    <property type="match status" value="1"/>
</dbReference>
<keyword evidence="2" id="KW-0479">Metal-binding</keyword>
<gene>
    <name evidence="7" type="ORF">PLANPX_0502</name>
</gene>
<accession>A0A5K7X339</accession>
<dbReference type="PROSITE" id="PS00149">
    <property type="entry name" value="SULFATASE_2"/>
    <property type="match status" value="1"/>
</dbReference>
<dbReference type="PANTHER" id="PTHR42693">
    <property type="entry name" value="ARYLSULFATASE FAMILY MEMBER"/>
    <property type="match status" value="1"/>
</dbReference>
<dbReference type="GO" id="GO:0046872">
    <property type="term" value="F:metal ion binding"/>
    <property type="evidence" value="ECO:0007669"/>
    <property type="project" value="UniProtKB-KW"/>
</dbReference>
<reference evidence="8" key="1">
    <citation type="submission" date="2019-10" db="EMBL/GenBank/DDBJ databases">
        <title>Lacipirellula parvula gen. nov., sp. nov., representing a lineage of planctomycetes widespread in freshwater anoxic habitats, and description of the family Lacipirellulaceae.</title>
        <authorList>
            <person name="Dedysh S.N."/>
            <person name="Kulichevskaya I.S."/>
            <person name="Beletsky A.V."/>
            <person name="Rakitin A.L."/>
            <person name="Mardanov A.V."/>
            <person name="Ivanova A.A."/>
            <person name="Saltykova V.X."/>
            <person name="Rijpstra W.I.C."/>
            <person name="Sinninghe Damste J.S."/>
            <person name="Ravin N.V."/>
        </authorList>
    </citation>
    <scope>NUCLEOTIDE SEQUENCE [LARGE SCALE GENOMIC DNA]</scope>
    <source>
        <strain evidence="8">PX69</strain>
    </source>
</reference>
<dbReference type="CDD" id="cd16026">
    <property type="entry name" value="GALNS_like"/>
    <property type="match status" value="1"/>
</dbReference>
<evidence type="ECO:0000256" key="1">
    <source>
        <dbReference type="ARBA" id="ARBA00008779"/>
    </source>
</evidence>
<dbReference type="AlphaFoldDB" id="A0A5K7X339"/>
<dbReference type="EMBL" id="AP021861">
    <property type="protein sequence ID" value="BBO30890.1"/>
    <property type="molecule type" value="Genomic_DNA"/>
</dbReference>
<dbReference type="Gene3D" id="3.40.720.10">
    <property type="entry name" value="Alkaline Phosphatase, subunit A"/>
    <property type="match status" value="1"/>
</dbReference>
<dbReference type="EC" id="3.1.6.1" evidence="7"/>
<dbReference type="Pfam" id="PF00884">
    <property type="entry name" value="Sulfatase"/>
    <property type="match status" value="1"/>
</dbReference>
<evidence type="ECO:0000256" key="5">
    <source>
        <dbReference type="SAM" id="SignalP"/>
    </source>
</evidence>
<dbReference type="Gene3D" id="3.30.1120.10">
    <property type="match status" value="1"/>
</dbReference>
<dbReference type="GO" id="GO:0004065">
    <property type="term" value="F:arylsulfatase activity"/>
    <property type="evidence" value="ECO:0007669"/>
    <property type="project" value="UniProtKB-EC"/>
</dbReference>
<dbReference type="Pfam" id="PF14707">
    <property type="entry name" value="Sulfatase_C"/>
    <property type="match status" value="1"/>
</dbReference>
<dbReference type="InterPro" id="IPR050738">
    <property type="entry name" value="Sulfatase"/>
</dbReference>
<comment type="similarity">
    <text evidence="1">Belongs to the sulfatase family.</text>
</comment>
<dbReference type="RefSeq" id="WP_152097140.1">
    <property type="nucleotide sequence ID" value="NZ_AP021861.1"/>
</dbReference>
<protein>
    <submittedName>
        <fullName evidence="7">Arylsulfatase</fullName>
        <ecNumber evidence="7">3.1.6.1</ecNumber>
    </submittedName>
</protein>
<feature type="domain" description="Sulfatase N-terminal" evidence="6">
    <location>
        <begin position="26"/>
        <end position="337"/>
    </location>
</feature>
<keyword evidence="5" id="KW-0732">Signal</keyword>
<evidence type="ECO:0000256" key="2">
    <source>
        <dbReference type="ARBA" id="ARBA00022723"/>
    </source>
</evidence>
<name>A0A5K7X339_9BACT</name>
<sequence>MKIHQALYALLACLPALPVLHAAEQPNVIVILADDMGYADLTCFGAVDMDTPNLDRMAEQGMRLTNFHTAAPTCTASRAAFMTGCYPVRVGMGDVIAPRADGTVSPSRVLWPNSPFGISADEVLIPEVLKKVGYTTGLVGKWHLGDPPAFSPVKHGFDEFFGVYFSNDMKPYRYYRNDDLLEEPIERDLQTKRYTTEAVDFIKRHKDGPFFLYLAHAMPHIPLAASPEFRGKSKRGLYGDAVSEVDWSVGQVFETLKELGIDDNTLVIFSSDNGGWLMRGEEGGLNTPLRGGKGGTYEGGLNVPTIAWFPGKVPAGSECKKLASQMDLLPTFAALAGGETPQDRIIDGHDITPLLYGEKDAKSPWEAYFYYFGNELHGVRSGKWKFRAKNVLKNENIYYGLWRDTEMGDSPMPPALYDLSRDIAETKSVLDNHPNIAKRMRGYMDQARNDLGDSLTDVKPTNVREIGRQEVKRDFPK</sequence>